<keyword evidence="1 3" id="KW-0597">Phosphoprotein</keyword>
<evidence type="ECO:0000313" key="7">
    <source>
        <dbReference type="Proteomes" id="UP000078287"/>
    </source>
</evidence>
<accession>A0A178LRH0</accession>
<dbReference type="EMBL" id="LWQS01000125">
    <property type="protein sequence ID" value="OAN36348.1"/>
    <property type="molecule type" value="Genomic_DNA"/>
</dbReference>
<comment type="caution">
    <text evidence="6">The sequence shown here is derived from an EMBL/GenBank/DDBJ whole genome shotgun (WGS) entry which is preliminary data.</text>
</comment>
<dbReference type="AlphaFoldDB" id="A0A178LRH0"/>
<dbReference type="PANTHER" id="PTHR43214">
    <property type="entry name" value="TWO-COMPONENT RESPONSE REGULATOR"/>
    <property type="match status" value="1"/>
</dbReference>
<dbReference type="SUPFAM" id="SSF52172">
    <property type="entry name" value="CheY-like"/>
    <property type="match status" value="1"/>
</dbReference>
<proteinExistence type="predicted"/>
<dbReference type="CDD" id="cd06170">
    <property type="entry name" value="LuxR_C_like"/>
    <property type="match status" value="1"/>
</dbReference>
<gene>
    <name evidence="6" type="ORF">A6A03_06255</name>
</gene>
<dbReference type="RefSeq" id="WP_066791706.1">
    <property type="nucleotide sequence ID" value="NZ_LWQS01000125.1"/>
</dbReference>
<dbReference type="Pfam" id="PF00196">
    <property type="entry name" value="GerE"/>
    <property type="match status" value="1"/>
</dbReference>
<evidence type="ECO:0000259" key="5">
    <source>
        <dbReference type="PROSITE" id="PS50110"/>
    </source>
</evidence>
<dbReference type="InterPro" id="IPR000792">
    <property type="entry name" value="Tscrpt_reg_LuxR_C"/>
</dbReference>
<dbReference type="STRING" id="1707952.A6A03_06255"/>
<dbReference type="PROSITE" id="PS50043">
    <property type="entry name" value="HTH_LUXR_2"/>
    <property type="match status" value="1"/>
</dbReference>
<keyword evidence="2 6" id="KW-0238">DNA-binding</keyword>
<dbReference type="SMART" id="SM00421">
    <property type="entry name" value="HTH_LUXR"/>
    <property type="match status" value="1"/>
</dbReference>
<dbReference type="Proteomes" id="UP000078287">
    <property type="component" value="Unassembled WGS sequence"/>
</dbReference>
<feature type="domain" description="HTH luxR-type" evidence="4">
    <location>
        <begin position="138"/>
        <end position="203"/>
    </location>
</feature>
<dbReference type="InterPro" id="IPR001789">
    <property type="entry name" value="Sig_transdc_resp-reg_receiver"/>
</dbReference>
<dbReference type="OrthoDB" id="9780153at2"/>
<dbReference type="PROSITE" id="PS00622">
    <property type="entry name" value="HTH_LUXR_1"/>
    <property type="match status" value="1"/>
</dbReference>
<name>A0A178LRH0_9CHLR</name>
<reference evidence="6 7" key="1">
    <citation type="submission" date="2016-04" db="EMBL/GenBank/DDBJ databases">
        <title>Chloroflexus islandicus sp. nov., a thermophilic filamentous anoxygenic phototrophic bacterium from geyser Strokkur (Iceland).</title>
        <authorList>
            <person name="Gaisin V.A."/>
            <person name="Kalashnikov A.M."/>
            <person name="Sukhacheva M.V."/>
            <person name="Grouzdev D.S."/>
            <person name="Ivanov T.M."/>
            <person name="Kuznetsov B."/>
            <person name="Gorlenko V.M."/>
        </authorList>
    </citation>
    <scope>NUCLEOTIDE SEQUENCE [LARGE SCALE GENOMIC DNA]</scope>
    <source>
        <strain evidence="7">isl-2</strain>
    </source>
</reference>
<dbReference type="GO" id="GO:0000160">
    <property type="term" value="P:phosphorelay signal transduction system"/>
    <property type="evidence" value="ECO:0007669"/>
    <property type="project" value="InterPro"/>
</dbReference>
<keyword evidence="7" id="KW-1185">Reference proteome</keyword>
<evidence type="ECO:0000313" key="6">
    <source>
        <dbReference type="EMBL" id="OAN36348.1"/>
    </source>
</evidence>
<dbReference type="InterPro" id="IPR058245">
    <property type="entry name" value="NreC/VraR/RcsB-like_REC"/>
</dbReference>
<feature type="domain" description="Response regulatory" evidence="5">
    <location>
        <begin position="6"/>
        <end position="122"/>
    </location>
</feature>
<dbReference type="GO" id="GO:0006355">
    <property type="term" value="P:regulation of DNA-templated transcription"/>
    <property type="evidence" value="ECO:0007669"/>
    <property type="project" value="InterPro"/>
</dbReference>
<dbReference type="GO" id="GO:0003677">
    <property type="term" value="F:DNA binding"/>
    <property type="evidence" value="ECO:0007669"/>
    <property type="project" value="UniProtKB-KW"/>
</dbReference>
<protein>
    <submittedName>
        <fullName evidence="6">DNA-binding response regulator</fullName>
    </submittedName>
</protein>
<dbReference type="SMART" id="SM00448">
    <property type="entry name" value="REC"/>
    <property type="match status" value="1"/>
</dbReference>
<dbReference type="PRINTS" id="PR00038">
    <property type="entry name" value="HTHLUXR"/>
</dbReference>
<evidence type="ECO:0000259" key="4">
    <source>
        <dbReference type="PROSITE" id="PS50043"/>
    </source>
</evidence>
<dbReference type="InterPro" id="IPR039420">
    <property type="entry name" value="WalR-like"/>
</dbReference>
<organism evidence="6 7">
    <name type="scientific">Chloroflexus islandicus</name>
    <dbReference type="NCBI Taxonomy" id="1707952"/>
    <lineage>
        <taxon>Bacteria</taxon>
        <taxon>Bacillati</taxon>
        <taxon>Chloroflexota</taxon>
        <taxon>Chloroflexia</taxon>
        <taxon>Chloroflexales</taxon>
        <taxon>Chloroflexineae</taxon>
        <taxon>Chloroflexaceae</taxon>
        <taxon>Chloroflexus</taxon>
    </lineage>
</organism>
<evidence type="ECO:0000256" key="1">
    <source>
        <dbReference type="ARBA" id="ARBA00022553"/>
    </source>
</evidence>
<dbReference type="CDD" id="cd17535">
    <property type="entry name" value="REC_NarL-like"/>
    <property type="match status" value="1"/>
</dbReference>
<feature type="modified residue" description="4-aspartylphosphate" evidence="3">
    <location>
        <position position="57"/>
    </location>
</feature>
<dbReference type="PANTHER" id="PTHR43214:SF43">
    <property type="entry name" value="TWO-COMPONENT RESPONSE REGULATOR"/>
    <property type="match status" value="1"/>
</dbReference>
<evidence type="ECO:0000256" key="2">
    <source>
        <dbReference type="ARBA" id="ARBA00023125"/>
    </source>
</evidence>
<dbReference type="InterPro" id="IPR011006">
    <property type="entry name" value="CheY-like_superfamily"/>
</dbReference>
<evidence type="ECO:0000256" key="3">
    <source>
        <dbReference type="PROSITE-ProRule" id="PRU00169"/>
    </source>
</evidence>
<dbReference type="Pfam" id="PF00072">
    <property type="entry name" value="Response_reg"/>
    <property type="match status" value="1"/>
</dbReference>
<dbReference type="PROSITE" id="PS50110">
    <property type="entry name" value="RESPONSE_REGULATORY"/>
    <property type="match status" value="1"/>
</dbReference>
<dbReference type="Gene3D" id="3.40.50.2300">
    <property type="match status" value="1"/>
</dbReference>
<sequence length="208" mass="23014">MNEVIRILIVDDHPIVREGLAAMLSRRADLQVAGEAENGREALELCAATQPDIVLTDLRMPEMDGVTLIHHLREVAPQTRVIVLTTYDGDEDIYRALAAGAMAYLLKDAPRDELLTTIRAVYNGRRHIPPEVAARLAERMTATELTERELAVLHLIAQGHSNKSIGDQLHIAEGTVKAHVNSILSKLNARDRTHAVTIAYQRGLISLR</sequence>